<proteinExistence type="predicted"/>
<dbReference type="KEGG" id="nta:107803927"/>
<feature type="region of interest" description="Disordered" evidence="1">
    <location>
        <begin position="80"/>
        <end position="117"/>
    </location>
</feature>
<dbReference type="PaxDb" id="4097-A0A1S4B2Y3"/>
<organism evidence="2">
    <name type="scientific">Nicotiana tabacum</name>
    <name type="common">Common tobacco</name>
    <dbReference type="NCBI Taxonomy" id="4097"/>
    <lineage>
        <taxon>Eukaryota</taxon>
        <taxon>Viridiplantae</taxon>
        <taxon>Streptophyta</taxon>
        <taxon>Embryophyta</taxon>
        <taxon>Tracheophyta</taxon>
        <taxon>Spermatophyta</taxon>
        <taxon>Magnoliopsida</taxon>
        <taxon>eudicotyledons</taxon>
        <taxon>Gunneridae</taxon>
        <taxon>Pentapetalae</taxon>
        <taxon>asterids</taxon>
        <taxon>lamiids</taxon>
        <taxon>Solanales</taxon>
        <taxon>Solanaceae</taxon>
        <taxon>Nicotianoideae</taxon>
        <taxon>Nicotianeae</taxon>
        <taxon>Nicotiana</taxon>
    </lineage>
</organism>
<sequence length="117" mass="13335">MNHCQNRYLQLKMAEFCHRECCILRNRIDVFCLFLDDGGVRASLRAPQLFHRVPSASHQHNFQAYTCRLMEHGLLSPVSVKSPPPLISSKPESSKVPQQASKNADVKSKKRLKTDCN</sequence>
<accession>A0A1S4B2Y3</accession>
<protein>
    <submittedName>
        <fullName evidence="2">Uncharacterized protein isoform X1</fullName>
    </submittedName>
</protein>
<name>A0A1S4B2Y3_TOBAC</name>
<dbReference type="RefSeq" id="XP_016483204.1">
    <property type="nucleotide sequence ID" value="XM_016627718.1"/>
</dbReference>
<evidence type="ECO:0000313" key="2">
    <source>
        <dbReference type="RefSeq" id="XP_016483204.1"/>
    </source>
</evidence>
<feature type="compositionally biased region" description="Basic residues" evidence="1">
    <location>
        <begin position="108"/>
        <end position="117"/>
    </location>
</feature>
<gene>
    <name evidence="2" type="primary">LOC107803927</name>
</gene>
<dbReference type="AlphaFoldDB" id="A0A1S4B2Y3"/>
<reference evidence="2" key="1">
    <citation type="submission" date="2025-08" db="UniProtKB">
        <authorList>
            <consortium name="RefSeq"/>
        </authorList>
    </citation>
    <scope>IDENTIFICATION</scope>
</reference>
<dbReference type="OrthoDB" id="10559855at2759"/>
<feature type="compositionally biased region" description="Low complexity" evidence="1">
    <location>
        <begin position="80"/>
        <end position="95"/>
    </location>
</feature>
<evidence type="ECO:0000256" key="1">
    <source>
        <dbReference type="SAM" id="MobiDB-lite"/>
    </source>
</evidence>